<evidence type="ECO:0000313" key="2">
    <source>
        <dbReference type="Proteomes" id="UP000235145"/>
    </source>
</evidence>
<dbReference type="GO" id="GO:0046961">
    <property type="term" value="F:proton-transporting ATPase activity, rotational mechanism"/>
    <property type="evidence" value="ECO:0007669"/>
    <property type="project" value="InterPro"/>
</dbReference>
<organism evidence="1 2">
    <name type="scientific">Lactuca sativa</name>
    <name type="common">Garden lettuce</name>
    <dbReference type="NCBI Taxonomy" id="4236"/>
    <lineage>
        <taxon>Eukaryota</taxon>
        <taxon>Viridiplantae</taxon>
        <taxon>Streptophyta</taxon>
        <taxon>Embryophyta</taxon>
        <taxon>Tracheophyta</taxon>
        <taxon>Spermatophyta</taxon>
        <taxon>Magnoliopsida</taxon>
        <taxon>eudicotyledons</taxon>
        <taxon>Gunneridae</taxon>
        <taxon>Pentapetalae</taxon>
        <taxon>asterids</taxon>
        <taxon>campanulids</taxon>
        <taxon>Asterales</taxon>
        <taxon>Asteraceae</taxon>
        <taxon>Cichorioideae</taxon>
        <taxon>Cichorieae</taxon>
        <taxon>Lactucinae</taxon>
        <taxon>Lactuca</taxon>
    </lineage>
</organism>
<dbReference type="AlphaFoldDB" id="A0A9R1X956"/>
<keyword evidence="2" id="KW-1185">Reference proteome</keyword>
<dbReference type="EMBL" id="NBSK02000005">
    <property type="protein sequence ID" value="KAJ0204021.1"/>
    <property type="molecule type" value="Genomic_DNA"/>
</dbReference>
<gene>
    <name evidence="1" type="ORF">LSAT_V11C500264330</name>
</gene>
<name>A0A9R1X956_LACSA</name>
<reference evidence="1 2" key="1">
    <citation type="journal article" date="2017" name="Nat. Commun.">
        <title>Genome assembly with in vitro proximity ligation data and whole-genome triplication in lettuce.</title>
        <authorList>
            <person name="Reyes-Chin-Wo S."/>
            <person name="Wang Z."/>
            <person name="Yang X."/>
            <person name="Kozik A."/>
            <person name="Arikit S."/>
            <person name="Song C."/>
            <person name="Xia L."/>
            <person name="Froenicke L."/>
            <person name="Lavelle D.O."/>
            <person name="Truco M.J."/>
            <person name="Xia R."/>
            <person name="Zhu S."/>
            <person name="Xu C."/>
            <person name="Xu H."/>
            <person name="Xu X."/>
            <person name="Cox K."/>
            <person name="Korf I."/>
            <person name="Meyers B.C."/>
            <person name="Michelmore R.W."/>
        </authorList>
    </citation>
    <scope>NUCLEOTIDE SEQUENCE [LARGE SCALE GENOMIC DNA]</scope>
    <source>
        <strain evidence="2">cv. Salinas</strain>
        <tissue evidence="1">Seedlings</tissue>
    </source>
</reference>
<dbReference type="Proteomes" id="UP000235145">
    <property type="component" value="Unassembled WGS sequence"/>
</dbReference>
<proteinExistence type="predicted"/>
<dbReference type="InterPro" id="IPR016727">
    <property type="entry name" value="ATPase_V0-cplx_dsu"/>
</dbReference>
<evidence type="ECO:0000313" key="1">
    <source>
        <dbReference type="EMBL" id="KAJ0204021.1"/>
    </source>
</evidence>
<dbReference type="GO" id="GO:0033179">
    <property type="term" value="C:proton-transporting V-type ATPase, V0 domain"/>
    <property type="evidence" value="ECO:0007669"/>
    <property type="project" value="InterPro"/>
</dbReference>
<protein>
    <submittedName>
        <fullName evidence="1">Uncharacterized protein</fullName>
    </submittedName>
</protein>
<accession>A0A9R1X956</accession>
<dbReference type="PANTHER" id="PTHR11028">
    <property type="entry name" value="VACUOLAR ATP SYNTHASE SUBUNIT AC39"/>
    <property type="match status" value="1"/>
</dbReference>
<sequence>MFLLKDGHTIVNDVLIVTETLHKRDVQEILEKFHPLGMFDSSKKNFGTELGGATAEIMSDILAFEANKRAVNITINRASICLV</sequence>
<comment type="caution">
    <text evidence="1">The sequence shown here is derived from an EMBL/GenBank/DDBJ whole genome shotgun (WGS) entry which is preliminary data.</text>
</comment>